<protein>
    <submittedName>
        <fullName evidence="2">Nuclear transport factor 2 family protein</fullName>
    </submittedName>
</protein>
<dbReference type="Proteomes" id="UP000286100">
    <property type="component" value="Unassembled WGS sequence"/>
</dbReference>
<dbReference type="SUPFAM" id="SSF54427">
    <property type="entry name" value="NTF2-like"/>
    <property type="match status" value="1"/>
</dbReference>
<dbReference type="EMBL" id="QYUM01000003">
    <property type="protein sequence ID" value="RJF91181.1"/>
    <property type="molecule type" value="Genomic_DNA"/>
</dbReference>
<dbReference type="Gene3D" id="3.10.450.50">
    <property type="match status" value="1"/>
</dbReference>
<evidence type="ECO:0000313" key="2">
    <source>
        <dbReference type="EMBL" id="RJF91181.1"/>
    </source>
</evidence>
<dbReference type="OrthoDB" id="7851780at2"/>
<dbReference type="InterPro" id="IPR037401">
    <property type="entry name" value="SnoaL-like"/>
</dbReference>
<dbReference type="InterPro" id="IPR032710">
    <property type="entry name" value="NTF2-like_dom_sf"/>
</dbReference>
<accession>A0A418WMF4</accession>
<evidence type="ECO:0000259" key="1">
    <source>
        <dbReference type="Pfam" id="PF13577"/>
    </source>
</evidence>
<dbReference type="CDD" id="cd00531">
    <property type="entry name" value="NTF2_like"/>
    <property type="match status" value="1"/>
</dbReference>
<proteinExistence type="predicted"/>
<organism evidence="2 3">
    <name type="scientific">Sphingomonas cavernae</name>
    <dbReference type="NCBI Taxonomy" id="2320861"/>
    <lineage>
        <taxon>Bacteria</taxon>
        <taxon>Pseudomonadati</taxon>
        <taxon>Pseudomonadota</taxon>
        <taxon>Alphaproteobacteria</taxon>
        <taxon>Sphingomonadales</taxon>
        <taxon>Sphingomonadaceae</taxon>
        <taxon>Sphingomonas</taxon>
    </lineage>
</organism>
<evidence type="ECO:0000313" key="3">
    <source>
        <dbReference type="Proteomes" id="UP000286100"/>
    </source>
</evidence>
<feature type="domain" description="SnoaL-like" evidence="1">
    <location>
        <begin position="8"/>
        <end position="127"/>
    </location>
</feature>
<reference evidence="2 3" key="1">
    <citation type="submission" date="2018-09" db="EMBL/GenBank/DDBJ databases">
        <authorList>
            <person name="Zhu H."/>
        </authorList>
    </citation>
    <scope>NUCLEOTIDE SEQUENCE [LARGE SCALE GENOMIC DNA]</scope>
    <source>
        <strain evidence="2 3">K2R01-6</strain>
    </source>
</reference>
<dbReference type="AlphaFoldDB" id="A0A418WMF4"/>
<dbReference type="RefSeq" id="WP_119763039.1">
    <property type="nucleotide sequence ID" value="NZ_QYUM01000003.1"/>
</dbReference>
<name>A0A418WMF4_9SPHN</name>
<gene>
    <name evidence="2" type="ORF">D3876_13750</name>
</gene>
<dbReference type="Pfam" id="PF13577">
    <property type="entry name" value="SnoaL_4"/>
    <property type="match status" value="1"/>
</dbReference>
<comment type="caution">
    <text evidence="2">The sequence shown here is derived from an EMBL/GenBank/DDBJ whole genome shotgun (WGS) entry which is preliminary data.</text>
</comment>
<keyword evidence="3" id="KW-1185">Reference proteome</keyword>
<sequence>MSGAPAFADWLEIANLKARYCRFLDTKDWDGFAGLFTEGFILDATASGGPRIEGRDAAIASVRTSIEAAKTAHQIHSPEIEVDEDEARAIWAMQDRLLWPGGRTLTGFGHYHERYVREDGVWKIAESRLTRLNLEMTQPSG</sequence>